<evidence type="ECO:0000256" key="1">
    <source>
        <dbReference type="ARBA" id="ARBA00004479"/>
    </source>
</evidence>
<evidence type="ECO:0000313" key="2">
    <source>
        <dbReference type="EMBL" id="RYR20076.1"/>
    </source>
</evidence>
<dbReference type="InterPro" id="IPR051824">
    <property type="entry name" value="LRR_Rcpt-Like_S/T_Kinase"/>
</dbReference>
<dbReference type="EMBL" id="SDMP01000013">
    <property type="protein sequence ID" value="RYR20076.1"/>
    <property type="molecule type" value="Genomic_DNA"/>
</dbReference>
<dbReference type="InterPro" id="IPR032675">
    <property type="entry name" value="LRR_dom_sf"/>
</dbReference>
<comment type="subcellular location">
    <subcellularLocation>
        <location evidence="1">Membrane</location>
        <topology evidence="1">Single-pass type I membrane protein</topology>
    </subcellularLocation>
</comment>
<dbReference type="Proteomes" id="UP000289738">
    <property type="component" value="Chromosome B03"/>
</dbReference>
<comment type="caution">
    <text evidence="2">The sequence shown here is derived from an EMBL/GenBank/DDBJ whole genome shotgun (WGS) entry which is preliminary data.</text>
</comment>
<keyword evidence="3" id="KW-1185">Reference proteome</keyword>
<dbReference type="GO" id="GO:0016020">
    <property type="term" value="C:membrane"/>
    <property type="evidence" value="ECO:0007669"/>
    <property type="project" value="UniProtKB-SubCell"/>
</dbReference>
<dbReference type="PANTHER" id="PTHR48006:SF54">
    <property type="entry name" value="LRR RECEPTOR-LIKE KINASE"/>
    <property type="match status" value="1"/>
</dbReference>
<name>A0A445A0X6_ARAHY</name>
<evidence type="ECO:0000313" key="3">
    <source>
        <dbReference type="Proteomes" id="UP000289738"/>
    </source>
</evidence>
<dbReference type="SUPFAM" id="SSF52058">
    <property type="entry name" value="L domain-like"/>
    <property type="match status" value="1"/>
</dbReference>
<dbReference type="PANTHER" id="PTHR48006">
    <property type="entry name" value="LEUCINE-RICH REPEAT-CONTAINING PROTEIN DDB_G0281931-RELATED"/>
    <property type="match status" value="1"/>
</dbReference>
<proteinExistence type="predicted"/>
<sequence>MSTEHSTFDDPMPRHRLAVTPQRFLSALNGESNSRANWVLSSNNFTGELPATVANLSYLQYILPGDNHFCGKIPDFIESWRSLKILKITGSGLSGPIPSGISKLSNLSDWGSSDLSGSEISSFPELSTKSMKCLILRSSNIHGTL</sequence>
<dbReference type="STRING" id="3818.A0A445A0X6"/>
<reference evidence="2 3" key="1">
    <citation type="submission" date="2019-01" db="EMBL/GenBank/DDBJ databases">
        <title>Sequencing of cultivated peanut Arachis hypogaea provides insights into genome evolution and oil improvement.</title>
        <authorList>
            <person name="Chen X."/>
        </authorList>
    </citation>
    <scope>NUCLEOTIDE SEQUENCE [LARGE SCALE GENOMIC DNA]</scope>
    <source>
        <strain evidence="3">cv. Fuhuasheng</strain>
        <tissue evidence="2">Leaves</tissue>
    </source>
</reference>
<protein>
    <recommendedName>
        <fullName evidence="4">LRR receptor-like serine/threonine-protein kinase</fullName>
    </recommendedName>
</protein>
<dbReference type="AlphaFoldDB" id="A0A445A0X6"/>
<gene>
    <name evidence="2" type="ORF">Ahy_B03g065165</name>
</gene>
<accession>A0A445A0X6</accession>
<organism evidence="2 3">
    <name type="scientific">Arachis hypogaea</name>
    <name type="common">Peanut</name>
    <dbReference type="NCBI Taxonomy" id="3818"/>
    <lineage>
        <taxon>Eukaryota</taxon>
        <taxon>Viridiplantae</taxon>
        <taxon>Streptophyta</taxon>
        <taxon>Embryophyta</taxon>
        <taxon>Tracheophyta</taxon>
        <taxon>Spermatophyta</taxon>
        <taxon>Magnoliopsida</taxon>
        <taxon>eudicotyledons</taxon>
        <taxon>Gunneridae</taxon>
        <taxon>Pentapetalae</taxon>
        <taxon>rosids</taxon>
        <taxon>fabids</taxon>
        <taxon>Fabales</taxon>
        <taxon>Fabaceae</taxon>
        <taxon>Papilionoideae</taxon>
        <taxon>50 kb inversion clade</taxon>
        <taxon>dalbergioids sensu lato</taxon>
        <taxon>Dalbergieae</taxon>
        <taxon>Pterocarpus clade</taxon>
        <taxon>Arachis</taxon>
    </lineage>
</organism>
<dbReference type="Gene3D" id="3.80.10.10">
    <property type="entry name" value="Ribonuclease Inhibitor"/>
    <property type="match status" value="1"/>
</dbReference>
<evidence type="ECO:0008006" key="4">
    <source>
        <dbReference type="Google" id="ProtNLM"/>
    </source>
</evidence>